<accession>A0A2I0VG89</accession>
<keyword evidence="1" id="KW-0812">Transmembrane</keyword>
<reference evidence="3 4" key="2">
    <citation type="journal article" date="2017" name="Nature">
        <title>The Apostasia genome and the evolution of orchids.</title>
        <authorList>
            <person name="Zhang G.Q."/>
            <person name="Liu K.W."/>
            <person name="Li Z."/>
            <person name="Lohaus R."/>
            <person name="Hsiao Y.Y."/>
            <person name="Niu S.C."/>
            <person name="Wang J.Y."/>
            <person name="Lin Y.C."/>
            <person name="Xu Q."/>
            <person name="Chen L.J."/>
            <person name="Yoshida K."/>
            <person name="Fujiwara S."/>
            <person name="Wang Z.W."/>
            <person name="Zhang Y.Q."/>
            <person name="Mitsuda N."/>
            <person name="Wang M."/>
            <person name="Liu G.H."/>
            <person name="Pecoraro L."/>
            <person name="Huang H.X."/>
            <person name="Xiao X.J."/>
            <person name="Lin M."/>
            <person name="Wu X.Y."/>
            <person name="Wu W.L."/>
            <person name="Chen Y.Y."/>
            <person name="Chang S.B."/>
            <person name="Sakamoto S."/>
            <person name="Ohme-Takagi M."/>
            <person name="Yagi M."/>
            <person name="Zeng S.J."/>
            <person name="Shen C.Y."/>
            <person name="Yeh C.M."/>
            <person name="Luo Y.B."/>
            <person name="Tsai W.C."/>
            <person name="Van de Peer Y."/>
            <person name="Liu Z.J."/>
        </authorList>
    </citation>
    <scope>NUCLEOTIDE SEQUENCE [LARGE SCALE GENOMIC DNA]</scope>
    <source>
        <tissue evidence="3">The whole plant</tissue>
    </source>
</reference>
<keyword evidence="1" id="KW-1133">Transmembrane helix</keyword>
<dbReference type="InterPro" id="IPR012337">
    <property type="entry name" value="RNaseH-like_sf"/>
</dbReference>
<feature type="transmembrane region" description="Helical" evidence="1">
    <location>
        <begin position="6"/>
        <end position="23"/>
    </location>
</feature>
<dbReference type="InterPro" id="IPR002156">
    <property type="entry name" value="RNaseH_domain"/>
</dbReference>
<dbReference type="EMBL" id="KZ504409">
    <property type="protein sequence ID" value="PKU62415.1"/>
    <property type="molecule type" value="Genomic_DNA"/>
</dbReference>
<dbReference type="GO" id="GO:0004523">
    <property type="term" value="F:RNA-DNA hybrid ribonuclease activity"/>
    <property type="evidence" value="ECO:0007669"/>
    <property type="project" value="InterPro"/>
</dbReference>
<protein>
    <recommendedName>
        <fullName evidence="2">RNase H type-1 domain-containing protein</fullName>
    </recommendedName>
</protein>
<organism evidence="3 4">
    <name type="scientific">Dendrobium catenatum</name>
    <dbReference type="NCBI Taxonomy" id="906689"/>
    <lineage>
        <taxon>Eukaryota</taxon>
        <taxon>Viridiplantae</taxon>
        <taxon>Streptophyta</taxon>
        <taxon>Embryophyta</taxon>
        <taxon>Tracheophyta</taxon>
        <taxon>Spermatophyta</taxon>
        <taxon>Magnoliopsida</taxon>
        <taxon>Liliopsida</taxon>
        <taxon>Asparagales</taxon>
        <taxon>Orchidaceae</taxon>
        <taxon>Epidendroideae</taxon>
        <taxon>Malaxideae</taxon>
        <taxon>Dendrobiinae</taxon>
        <taxon>Dendrobium</taxon>
    </lineage>
</organism>
<sequence>MDQTAAHNVMILNLFYIVLFFSWKARNRFTHDKVVEGAISVAANTVCYSSISKLIVNANSDLWDVNQPLRLSKTWHPSLPEWLKINVDASLDTSYKAGIGGVIRDSKGRFLVAFGKKYIHWDVYYLELLAIKSLKEIIKHWMFKYKAAIIEGDNANVIRRLQKARINDFKGEEGFDFFREFNYVIFPCVDRGSNKLADWCPKYATASNFIWEELCLNKIPPFV</sequence>
<proteinExistence type="predicted"/>
<dbReference type="PANTHER" id="PTHR47723">
    <property type="entry name" value="OS05G0353850 PROTEIN"/>
    <property type="match status" value="1"/>
</dbReference>
<dbReference type="InterPro" id="IPR036397">
    <property type="entry name" value="RNaseH_sf"/>
</dbReference>
<dbReference type="SUPFAM" id="SSF53098">
    <property type="entry name" value="Ribonuclease H-like"/>
    <property type="match status" value="1"/>
</dbReference>
<dbReference type="AlphaFoldDB" id="A0A2I0VG89"/>
<evidence type="ECO:0000259" key="2">
    <source>
        <dbReference type="Pfam" id="PF13456"/>
    </source>
</evidence>
<evidence type="ECO:0000256" key="1">
    <source>
        <dbReference type="SAM" id="Phobius"/>
    </source>
</evidence>
<dbReference type="Pfam" id="PF13456">
    <property type="entry name" value="RVT_3"/>
    <property type="match status" value="1"/>
</dbReference>
<dbReference type="Proteomes" id="UP000233837">
    <property type="component" value="Unassembled WGS sequence"/>
</dbReference>
<name>A0A2I0VG89_9ASPA</name>
<evidence type="ECO:0000313" key="4">
    <source>
        <dbReference type="Proteomes" id="UP000233837"/>
    </source>
</evidence>
<dbReference type="PANTHER" id="PTHR47723:SF19">
    <property type="entry name" value="POLYNUCLEOTIDYL TRANSFERASE, RIBONUCLEASE H-LIKE SUPERFAMILY PROTEIN"/>
    <property type="match status" value="1"/>
</dbReference>
<dbReference type="Gene3D" id="3.30.420.10">
    <property type="entry name" value="Ribonuclease H-like superfamily/Ribonuclease H"/>
    <property type="match status" value="1"/>
</dbReference>
<dbReference type="CDD" id="cd06222">
    <property type="entry name" value="RNase_H_like"/>
    <property type="match status" value="1"/>
</dbReference>
<evidence type="ECO:0000313" key="3">
    <source>
        <dbReference type="EMBL" id="PKU62415.1"/>
    </source>
</evidence>
<dbReference type="InterPro" id="IPR053151">
    <property type="entry name" value="RNase_H-like"/>
</dbReference>
<reference evidence="3 4" key="1">
    <citation type="journal article" date="2016" name="Sci. Rep.">
        <title>The Dendrobium catenatum Lindl. genome sequence provides insights into polysaccharide synthase, floral development and adaptive evolution.</title>
        <authorList>
            <person name="Zhang G.Q."/>
            <person name="Xu Q."/>
            <person name="Bian C."/>
            <person name="Tsai W.C."/>
            <person name="Yeh C.M."/>
            <person name="Liu K.W."/>
            <person name="Yoshida K."/>
            <person name="Zhang L.S."/>
            <person name="Chang S.B."/>
            <person name="Chen F."/>
            <person name="Shi Y."/>
            <person name="Su Y.Y."/>
            <person name="Zhang Y.Q."/>
            <person name="Chen L.J."/>
            <person name="Yin Y."/>
            <person name="Lin M."/>
            <person name="Huang H."/>
            <person name="Deng H."/>
            <person name="Wang Z.W."/>
            <person name="Zhu S.L."/>
            <person name="Zhao X."/>
            <person name="Deng C."/>
            <person name="Niu S.C."/>
            <person name="Huang J."/>
            <person name="Wang M."/>
            <person name="Liu G.H."/>
            <person name="Yang H.J."/>
            <person name="Xiao X.J."/>
            <person name="Hsiao Y.Y."/>
            <person name="Wu W.L."/>
            <person name="Chen Y.Y."/>
            <person name="Mitsuda N."/>
            <person name="Ohme-Takagi M."/>
            <person name="Luo Y.B."/>
            <person name="Van de Peer Y."/>
            <person name="Liu Z.J."/>
        </authorList>
    </citation>
    <scope>NUCLEOTIDE SEQUENCE [LARGE SCALE GENOMIC DNA]</scope>
    <source>
        <tissue evidence="3">The whole plant</tissue>
    </source>
</reference>
<keyword evidence="4" id="KW-1185">Reference proteome</keyword>
<dbReference type="InterPro" id="IPR044730">
    <property type="entry name" value="RNase_H-like_dom_plant"/>
</dbReference>
<feature type="domain" description="RNase H type-1" evidence="2">
    <location>
        <begin position="86"/>
        <end position="203"/>
    </location>
</feature>
<dbReference type="GO" id="GO:0003676">
    <property type="term" value="F:nucleic acid binding"/>
    <property type="evidence" value="ECO:0007669"/>
    <property type="project" value="InterPro"/>
</dbReference>
<gene>
    <name evidence="3" type="ORF">MA16_Dca028199</name>
</gene>
<keyword evidence="1" id="KW-0472">Membrane</keyword>